<protein>
    <submittedName>
        <fullName evidence="1">Uncharacterized protein</fullName>
    </submittedName>
</protein>
<proteinExistence type="predicted"/>
<name>A0ABP0GSN1_CLALP</name>
<keyword evidence="2" id="KW-1185">Reference proteome</keyword>
<organism evidence="1 2">
    <name type="scientific">Clavelina lepadiformis</name>
    <name type="common">Light-bulb sea squirt</name>
    <name type="synonym">Ascidia lepadiformis</name>
    <dbReference type="NCBI Taxonomy" id="159417"/>
    <lineage>
        <taxon>Eukaryota</taxon>
        <taxon>Metazoa</taxon>
        <taxon>Chordata</taxon>
        <taxon>Tunicata</taxon>
        <taxon>Ascidiacea</taxon>
        <taxon>Aplousobranchia</taxon>
        <taxon>Clavelinidae</taxon>
        <taxon>Clavelina</taxon>
    </lineage>
</organism>
<dbReference type="EMBL" id="CAWYQH010000141">
    <property type="protein sequence ID" value="CAK8693844.1"/>
    <property type="molecule type" value="Genomic_DNA"/>
</dbReference>
<gene>
    <name evidence="1" type="ORF">CVLEPA_LOCUS27135</name>
</gene>
<comment type="caution">
    <text evidence="1">The sequence shown here is derived from an EMBL/GenBank/DDBJ whole genome shotgun (WGS) entry which is preliminary data.</text>
</comment>
<evidence type="ECO:0000313" key="1">
    <source>
        <dbReference type="EMBL" id="CAK8693844.1"/>
    </source>
</evidence>
<dbReference type="Proteomes" id="UP001642483">
    <property type="component" value="Unassembled WGS sequence"/>
</dbReference>
<evidence type="ECO:0000313" key="2">
    <source>
        <dbReference type="Proteomes" id="UP001642483"/>
    </source>
</evidence>
<accession>A0ABP0GSN1</accession>
<sequence length="66" mass="7676">MLTAAPGYPRGKYRSRHVSRALKGPTQKNFFILRGWEDRPPPTFEQEDAGEQIREMNTVIDCKVFH</sequence>
<reference evidence="1 2" key="1">
    <citation type="submission" date="2024-02" db="EMBL/GenBank/DDBJ databases">
        <authorList>
            <person name="Daric V."/>
            <person name="Darras S."/>
        </authorList>
    </citation>
    <scope>NUCLEOTIDE SEQUENCE [LARGE SCALE GENOMIC DNA]</scope>
</reference>